<evidence type="ECO:0000313" key="2">
    <source>
        <dbReference type="Proteomes" id="UP001151699"/>
    </source>
</evidence>
<proteinExistence type="predicted"/>
<dbReference type="InterPro" id="IPR005055">
    <property type="entry name" value="A10/PebIII"/>
</dbReference>
<organism evidence="1 2">
    <name type="scientific">Pseudolycoriella hygida</name>
    <dbReference type="NCBI Taxonomy" id="35572"/>
    <lineage>
        <taxon>Eukaryota</taxon>
        <taxon>Metazoa</taxon>
        <taxon>Ecdysozoa</taxon>
        <taxon>Arthropoda</taxon>
        <taxon>Hexapoda</taxon>
        <taxon>Insecta</taxon>
        <taxon>Pterygota</taxon>
        <taxon>Neoptera</taxon>
        <taxon>Endopterygota</taxon>
        <taxon>Diptera</taxon>
        <taxon>Nematocera</taxon>
        <taxon>Sciaroidea</taxon>
        <taxon>Sciaridae</taxon>
        <taxon>Pseudolycoriella</taxon>
    </lineage>
</organism>
<gene>
    <name evidence="1" type="ORF">Bhyg_07763</name>
</gene>
<keyword evidence="2" id="KW-1185">Reference proteome</keyword>
<dbReference type="PANTHER" id="PTHR11257">
    <property type="entry name" value="CHEMOSENSORY PROTEIN-RELATED"/>
    <property type="match status" value="1"/>
</dbReference>
<accession>A0A9Q0S314</accession>
<sequence length="285" mass="32396">MSKTLRSYNGKNRSPVLRGTTKKLSILPEALRTKCGRCSNAQKEAALKVLKKLYVYYPKYYNDLRTKWDQTGEYHRRFEEYLREEQFNSISGDTDRDQTQLVEKTSPQFPVTPPASTTVHQISTLDTQRPARNPDEVQSNPSINQFDLFNRFGEDDDNEQTAPIPSVQSPFMSAPQQHSIKTPSTNPTYLPPFMNSSSIDNTNSFSTVRPTYPSVTATKGISTVNTVTNQPVTERMSSTPTPPVAWNLVRNCSPTQAQNAQKLTNFLQTRYPDVWAMLIRKYRGV</sequence>
<dbReference type="SUPFAM" id="SSF100910">
    <property type="entry name" value="Chemosensory protein Csp2"/>
    <property type="match status" value="2"/>
</dbReference>
<protein>
    <submittedName>
        <fullName evidence="1">Uncharacterized protein</fullName>
    </submittedName>
</protein>
<dbReference type="Gene3D" id="1.10.2080.10">
    <property type="entry name" value="Insect odorant-binding protein A10/Ejaculatory bulb-specific protein 3"/>
    <property type="match status" value="1"/>
</dbReference>
<comment type="caution">
    <text evidence="1">The sequence shown here is derived from an EMBL/GenBank/DDBJ whole genome shotgun (WGS) entry which is preliminary data.</text>
</comment>
<dbReference type="Pfam" id="PF03392">
    <property type="entry name" value="OS-D"/>
    <property type="match status" value="1"/>
</dbReference>
<name>A0A9Q0S314_9DIPT</name>
<dbReference type="OrthoDB" id="8052765at2759"/>
<dbReference type="InterPro" id="IPR036682">
    <property type="entry name" value="OS_D_A10/PebIII_sf"/>
</dbReference>
<dbReference type="AlphaFoldDB" id="A0A9Q0S314"/>
<dbReference type="EMBL" id="WJQU01000002">
    <property type="protein sequence ID" value="KAJ6642809.1"/>
    <property type="molecule type" value="Genomic_DNA"/>
</dbReference>
<evidence type="ECO:0000313" key="1">
    <source>
        <dbReference type="EMBL" id="KAJ6642809.1"/>
    </source>
</evidence>
<dbReference type="PANTHER" id="PTHR11257:SF9">
    <property type="entry name" value="CHEMOSENSORY PROTEIN 13"/>
    <property type="match status" value="1"/>
</dbReference>
<dbReference type="Proteomes" id="UP001151699">
    <property type="component" value="Chromosome B"/>
</dbReference>
<reference evidence="1" key="1">
    <citation type="submission" date="2022-07" db="EMBL/GenBank/DDBJ databases">
        <authorList>
            <person name="Trinca V."/>
            <person name="Uliana J.V.C."/>
            <person name="Torres T.T."/>
            <person name="Ward R.J."/>
            <person name="Monesi N."/>
        </authorList>
    </citation>
    <scope>NUCLEOTIDE SEQUENCE</scope>
    <source>
        <strain evidence="1">HSMRA1968</strain>
        <tissue evidence="1">Whole embryos</tissue>
    </source>
</reference>